<name>A0A521BLT6_9RHOB</name>
<proteinExistence type="predicted"/>
<feature type="domain" description="Cell wall hydrolase SleB" evidence="2">
    <location>
        <begin position="95"/>
        <end position="204"/>
    </location>
</feature>
<keyword evidence="3" id="KW-0378">Hydrolase</keyword>
<evidence type="ECO:0000259" key="2">
    <source>
        <dbReference type="Pfam" id="PF07486"/>
    </source>
</evidence>
<feature type="signal peptide" evidence="1">
    <location>
        <begin position="1"/>
        <end position="22"/>
    </location>
</feature>
<keyword evidence="1" id="KW-0732">Signal</keyword>
<dbReference type="Proteomes" id="UP000319555">
    <property type="component" value="Unassembled WGS sequence"/>
</dbReference>
<reference evidence="3 4" key="1">
    <citation type="submission" date="2017-05" db="EMBL/GenBank/DDBJ databases">
        <authorList>
            <person name="Varghese N."/>
            <person name="Submissions S."/>
        </authorList>
    </citation>
    <scope>NUCLEOTIDE SEQUENCE [LARGE SCALE GENOMIC DNA]</scope>
    <source>
        <strain evidence="3 4">DSM 28009</strain>
    </source>
</reference>
<evidence type="ECO:0000256" key="1">
    <source>
        <dbReference type="SAM" id="SignalP"/>
    </source>
</evidence>
<evidence type="ECO:0000313" key="3">
    <source>
        <dbReference type="EMBL" id="SMO48118.1"/>
    </source>
</evidence>
<dbReference type="InterPro" id="IPR042047">
    <property type="entry name" value="SleB_dom1"/>
</dbReference>
<dbReference type="OrthoDB" id="9785345at2"/>
<gene>
    <name evidence="3" type="ORF">SAMN06265380_101957</name>
</gene>
<dbReference type="InterPro" id="IPR011105">
    <property type="entry name" value="Cell_wall_hydrolase_SleB"/>
</dbReference>
<dbReference type="Gene3D" id="1.10.10.2520">
    <property type="entry name" value="Cell wall hydrolase SleB, domain 1"/>
    <property type="match status" value="1"/>
</dbReference>
<dbReference type="GO" id="GO:0016787">
    <property type="term" value="F:hydrolase activity"/>
    <property type="evidence" value="ECO:0007669"/>
    <property type="project" value="UniProtKB-KW"/>
</dbReference>
<dbReference type="Pfam" id="PF07486">
    <property type="entry name" value="Hydrolase_2"/>
    <property type="match status" value="1"/>
</dbReference>
<protein>
    <submittedName>
        <fullName evidence="3">Cell wall hydrolase CwlJ, involved in spore germination</fullName>
    </submittedName>
</protein>
<organism evidence="3 4">
    <name type="scientific">Ruegeria faecimaris</name>
    <dbReference type="NCBI Taxonomy" id="686389"/>
    <lineage>
        <taxon>Bacteria</taxon>
        <taxon>Pseudomonadati</taxon>
        <taxon>Pseudomonadota</taxon>
        <taxon>Alphaproteobacteria</taxon>
        <taxon>Rhodobacterales</taxon>
        <taxon>Roseobacteraceae</taxon>
        <taxon>Ruegeria</taxon>
    </lineage>
</organism>
<sequence>MLRYILAVAVMATTMLPSVSFAEREATDTAKRELVARSELPGQNFRDYLNLFKPRQEPESKEVSYSKSWLDEQPTATGGEQFKCLAEALYFEARGEGVRGQFAVAEVILNRVASSRFPDTLCGVINQGTGKKYQCQFTYTCDGQEEVIREKKAYERVAKVARTAIDGDAKKLTEGATHYHTTAVRPSWAKVYKETARIGVHIFYRHNYQTASN</sequence>
<dbReference type="EMBL" id="FXTE01000001">
    <property type="protein sequence ID" value="SMO48118.1"/>
    <property type="molecule type" value="Genomic_DNA"/>
</dbReference>
<keyword evidence="4" id="KW-1185">Reference proteome</keyword>
<feature type="chain" id="PRO_5021991472" evidence="1">
    <location>
        <begin position="23"/>
        <end position="213"/>
    </location>
</feature>
<dbReference type="AlphaFoldDB" id="A0A521BLT6"/>
<accession>A0A521BLT6</accession>
<evidence type="ECO:0000313" key="4">
    <source>
        <dbReference type="Proteomes" id="UP000319555"/>
    </source>
</evidence>